<reference evidence="1 2" key="1">
    <citation type="submission" date="2020-02" db="EMBL/GenBank/DDBJ databases">
        <title>Whole-genome analyses of novel actinobacteria.</title>
        <authorList>
            <person name="Sahin N."/>
            <person name="Tatar D."/>
        </authorList>
    </citation>
    <scope>NUCLEOTIDE SEQUENCE [LARGE SCALE GENOMIC DNA]</scope>
    <source>
        <strain evidence="1 2">SB3404</strain>
    </source>
</reference>
<organism evidence="1 2">
    <name type="scientific">Streptomyces boncukensis</name>
    <dbReference type="NCBI Taxonomy" id="2711219"/>
    <lineage>
        <taxon>Bacteria</taxon>
        <taxon>Bacillati</taxon>
        <taxon>Actinomycetota</taxon>
        <taxon>Actinomycetes</taxon>
        <taxon>Kitasatosporales</taxon>
        <taxon>Streptomycetaceae</taxon>
        <taxon>Streptomyces</taxon>
    </lineage>
</organism>
<keyword evidence="2" id="KW-1185">Reference proteome</keyword>
<dbReference type="AlphaFoldDB" id="A0A6G4WS31"/>
<protein>
    <submittedName>
        <fullName evidence="1">RacO protein</fullName>
    </submittedName>
</protein>
<gene>
    <name evidence="1" type="ORF">G5C65_06865</name>
</gene>
<comment type="caution">
    <text evidence="1">The sequence shown here is derived from an EMBL/GenBank/DDBJ whole genome shotgun (WGS) entry which is preliminary data.</text>
</comment>
<name>A0A6G4WS31_9ACTN</name>
<dbReference type="RefSeq" id="WP_165297736.1">
    <property type="nucleotide sequence ID" value="NZ_JAAKZZ010000042.1"/>
</dbReference>
<accession>A0A6G4WS31</accession>
<evidence type="ECO:0000313" key="2">
    <source>
        <dbReference type="Proteomes" id="UP000477722"/>
    </source>
</evidence>
<proteinExistence type="predicted"/>
<dbReference type="Pfam" id="PF19691">
    <property type="entry name" value="DUF6192"/>
    <property type="match status" value="1"/>
</dbReference>
<dbReference type="InterPro" id="IPR045683">
    <property type="entry name" value="DUF6192"/>
</dbReference>
<dbReference type="Proteomes" id="UP000477722">
    <property type="component" value="Unassembled WGS sequence"/>
</dbReference>
<dbReference type="EMBL" id="JAAKZZ010000042">
    <property type="protein sequence ID" value="NGO68076.1"/>
    <property type="molecule type" value="Genomic_DNA"/>
</dbReference>
<evidence type="ECO:0000313" key="1">
    <source>
        <dbReference type="EMBL" id="NGO68076.1"/>
    </source>
</evidence>
<sequence length="297" mass="32968">MVGKVTRERYDELVKLGRDWVETMSRAQWRLGDAALEIEPLRSYGGVNPSGKDDLFTVSESIRMFAEDVGLAYATVRTYRWVASRWPGRCRRAGVSFTIHRILASIPDEAEQFEAVSNPPACPTGGPPRWTHDSAKRVVGWKVDSPESVQEKVEAIHDLATDDAVAAVVITDFLRRPDVATKAMADDTARHAVNEAQFDRFRQEVQFTHQEAAPQLQRMEHGAEFMDLVAACAQFVATAGRIVPNMKGEHYGEAERDTVGRGLARVRAAADWIEGAVMRGETGLDEQLAKLMKGEGE</sequence>